<dbReference type="InterPro" id="IPR050557">
    <property type="entry name" value="RTX_toxin/Mannuronan_C5-epim"/>
</dbReference>
<accession>A0A8J6UPI2</accession>
<dbReference type="EMBL" id="JACWUN010000008">
    <property type="protein sequence ID" value="MBD1400754.1"/>
    <property type="molecule type" value="Genomic_DNA"/>
</dbReference>
<dbReference type="InterPro" id="IPR010566">
    <property type="entry name" value="Haemolys_ca-bd"/>
</dbReference>
<evidence type="ECO:0000256" key="2">
    <source>
        <dbReference type="ARBA" id="ARBA00022525"/>
    </source>
</evidence>
<reference evidence="4" key="1">
    <citation type="submission" date="2020-09" db="EMBL/GenBank/DDBJ databases">
        <title>Pelobacter alkaliphilus sp. nov., a novel anaerobic arsenate-reducing bacterium from terrestrial mud volcano.</title>
        <authorList>
            <person name="Khomyakova M.A."/>
            <person name="Merkel A.Y."/>
            <person name="Slobodkin A.I."/>
        </authorList>
    </citation>
    <scope>NUCLEOTIDE SEQUENCE</scope>
    <source>
        <strain evidence="4">M08fum</strain>
    </source>
</reference>
<dbReference type="PRINTS" id="PR00313">
    <property type="entry name" value="CABNDNGRPT"/>
</dbReference>
<comment type="caution">
    <text evidence="4">The sequence shown here is derived from an EMBL/GenBank/DDBJ whole genome shotgun (WGS) entry which is preliminary data.</text>
</comment>
<proteinExistence type="predicted"/>
<organism evidence="4 5">
    <name type="scientific">Pelovirga terrestris</name>
    <dbReference type="NCBI Taxonomy" id="2771352"/>
    <lineage>
        <taxon>Bacteria</taxon>
        <taxon>Pseudomonadati</taxon>
        <taxon>Thermodesulfobacteriota</taxon>
        <taxon>Desulfuromonadia</taxon>
        <taxon>Geobacterales</taxon>
        <taxon>Geobacteraceae</taxon>
        <taxon>Pelovirga</taxon>
    </lineage>
</organism>
<evidence type="ECO:0000256" key="1">
    <source>
        <dbReference type="ARBA" id="ARBA00004613"/>
    </source>
</evidence>
<feature type="domain" description="Haemolysin-type calcium binding-related" evidence="3">
    <location>
        <begin position="100"/>
        <end position="139"/>
    </location>
</feature>
<name>A0A8J6UPI2_9BACT</name>
<dbReference type="Pfam" id="PF00353">
    <property type="entry name" value="HemolysinCabind"/>
    <property type="match status" value="2"/>
</dbReference>
<dbReference type="SUPFAM" id="SSF51120">
    <property type="entry name" value="beta-Roll"/>
    <property type="match status" value="2"/>
</dbReference>
<dbReference type="Proteomes" id="UP000632828">
    <property type="component" value="Unassembled WGS sequence"/>
</dbReference>
<feature type="non-terminal residue" evidence="4">
    <location>
        <position position="1"/>
    </location>
</feature>
<dbReference type="InterPro" id="IPR011049">
    <property type="entry name" value="Serralysin-like_metalloprot_C"/>
</dbReference>
<dbReference type="GO" id="GO:0005509">
    <property type="term" value="F:calcium ion binding"/>
    <property type="evidence" value="ECO:0007669"/>
    <property type="project" value="InterPro"/>
</dbReference>
<sequence>MTLYGLAGDDILTGGSGNDLLYGGEGNDTLNGGSGNDLLIGGAGNDLLNGGRGNDTYLFDKGWGQDTINDYDTTSGNIDTLVFGEGIAPDDLVFSRSGNHLIIRRSGSDDQITVQNYYAHSYYRIERMAFADGTVWDEDAIFRRPLYGSEGNDSFTGIGSAMTLYGLAGDDILTGGSGNDLLYGGEGNDTLNGGSGNDLLIGGVGNDYLNGGRGNDTYLFSVGDGNDTINNYDTSGFDRILFDAGVAADSIAVFRNGNHLDIGYGTDDRITVSNHFYSSSYAVDQLQLANGSYLTDADINQLLQEMSAYAVNEGIALNSIEDVRQHHELMTMVAGSWQTAA</sequence>
<keyword evidence="2" id="KW-0964">Secreted</keyword>
<evidence type="ECO:0000313" key="5">
    <source>
        <dbReference type="Proteomes" id="UP000632828"/>
    </source>
</evidence>
<protein>
    <recommendedName>
        <fullName evidence="3">Haemolysin-type calcium binding-related domain-containing protein</fullName>
    </recommendedName>
</protein>
<keyword evidence="5" id="KW-1185">Reference proteome</keyword>
<dbReference type="InterPro" id="IPR001343">
    <property type="entry name" value="Hemolysn_Ca-bd"/>
</dbReference>
<gene>
    <name evidence="4" type="ORF">ICT70_08740</name>
</gene>
<dbReference type="RefSeq" id="WP_272977233.1">
    <property type="nucleotide sequence ID" value="NZ_JACWUN010000008.1"/>
</dbReference>
<dbReference type="Gene3D" id="2.150.10.10">
    <property type="entry name" value="Serralysin-like metalloprotease, C-terminal"/>
    <property type="match status" value="2"/>
</dbReference>
<dbReference type="GO" id="GO:0005576">
    <property type="term" value="C:extracellular region"/>
    <property type="evidence" value="ECO:0007669"/>
    <property type="project" value="UniProtKB-SubCell"/>
</dbReference>
<dbReference type="InterPro" id="IPR018511">
    <property type="entry name" value="Hemolysin-typ_Ca-bd_CS"/>
</dbReference>
<comment type="subcellular location">
    <subcellularLocation>
        <location evidence="1">Secreted</location>
    </subcellularLocation>
</comment>
<feature type="domain" description="Haemolysin-type calcium binding-related" evidence="3">
    <location>
        <begin position="265"/>
        <end position="298"/>
    </location>
</feature>
<dbReference type="PROSITE" id="PS00330">
    <property type="entry name" value="HEMOLYSIN_CALCIUM"/>
    <property type="match status" value="6"/>
</dbReference>
<evidence type="ECO:0000259" key="3">
    <source>
        <dbReference type="Pfam" id="PF06594"/>
    </source>
</evidence>
<dbReference type="Pfam" id="PF06594">
    <property type="entry name" value="HCBP_related"/>
    <property type="match status" value="2"/>
</dbReference>
<dbReference type="PANTHER" id="PTHR38340:SF1">
    <property type="entry name" value="S-LAYER PROTEIN"/>
    <property type="match status" value="1"/>
</dbReference>
<evidence type="ECO:0000313" key="4">
    <source>
        <dbReference type="EMBL" id="MBD1400754.1"/>
    </source>
</evidence>
<dbReference type="PANTHER" id="PTHR38340">
    <property type="entry name" value="S-LAYER PROTEIN"/>
    <property type="match status" value="1"/>
</dbReference>
<dbReference type="AlphaFoldDB" id="A0A8J6UPI2"/>